<gene>
    <name evidence="1" type="ORF">NCTC12929_01339</name>
</gene>
<comment type="caution">
    <text evidence="1">The sequence shown here is derived from an EMBL/GenBank/DDBJ whole genome shotgun (WGS) entry which is preliminary data.</text>
</comment>
<protein>
    <submittedName>
        <fullName evidence="1">GLPGLI family protein</fullName>
    </submittedName>
</protein>
<dbReference type="Proteomes" id="UP000270205">
    <property type="component" value="Unassembled WGS sequence"/>
</dbReference>
<dbReference type="InterPro" id="IPR005901">
    <property type="entry name" value="GLPGLI"/>
</dbReference>
<evidence type="ECO:0000313" key="1">
    <source>
        <dbReference type="EMBL" id="VDH04235.1"/>
    </source>
</evidence>
<dbReference type="AlphaFoldDB" id="A0A7Z8YPV0"/>
<reference evidence="1 2" key="1">
    <citation type="submission" date="2018-11" db="EMBL/GenBank/DDBJ databases">
        <authorList>
            <consortium name="Pathogen Informatics"/>
        </authorList>
    </citation>
    <scope>NUCLEOTIDE SEQUENCE [LARGE SCALE GENOMIC DNA]</scope>
    <source>
        <strain evidence="1 2">NCTC12929</strain>
    </source>
</reference>
<name>A0A7Z8YPV0_9FLAO</name>
<dbReference type="NCBIfam" id="TIGR01200">
    <property type="entry name" value="GLPGLI"/>
    <property type="match status" value="1"/>
</dbReference>
<evidence type="ECO:0000313" key="2">
    <source>
        <dbReference type="Proteomes" id="UP000270205"/>
    </source>
</evidence>
<dbReference type="EMBL" id="UYIV01000001">
    <property type="protein sequence ID" value="VDH04235.1"/>
    <property type="molecule type" value="Genomic_DNA"/>
</dbReference>
<dbReference type="Pfam" id="PF09697">
    <property type="entry name" value="Porph_ging"/>
    <property type="match status" value="1"/>
</dbReference>
<sequence>MKKIFFVSLVLCGLWIVNSQTYRFYYEIKFKKDSLAKEHTNEVAILDIGKDKVKFYPSDILEKDSIRLHYNVYEFSYSKLGYKLIREKGTYKNMNYVSLTPNYYRYETYDEVQWNVLAEKKTIAQFTVQKATTNFGGRDWEAWFTTDIPFQEGPYKFRGLPGLIVELRDAQEHYIFQLWKTKVLPQEFDTSFYVENTDTTPAIMITEKKMTNLLLDYYTNPLKDFETQSMVVEDKNGNVKTLNAKELTQMYQKQIRKNNNPIELNKAIVYPVK</sequence>
<dbReference type="RefSeq" id="WP_002661353.1">
    <property type="nucleotide sequence ID" value="NZ_UFTL01000001.1"/>
</dbReference>
<organism evidence="1 2">
    <name type="scientific">Bergeyella zoohelcum</name>
    <dbReference type="NCBI Taxonomy" id="1015"/>
    <lineage>
        <taxon>Bacteria</taxon>
        <taxon>Pseudomonadati</taxon>
        <taxon>Bacteroidota</taxon>
        <taxon>Flavobacteriia</taxon>
        <taxon>Flavobacteriales</taxon>
        <taxon>Weeksellaceae</taxon>
        <taxon>Bergeyella</taxon>
    </lineage>
</organism>
<proteinExistence type="predicted"/>
<accession>A0A7Z8YPV0</accession>